<dbReference type="GO" id="GO:0016829">
    <property type="term" value="F:lyase activity"/>
    <property type="evidence" value="ECO:0007669"/>
    <property type="project" value="UniProtKB-KW"/>
</dbReference>
<dbReference type="Gene3D" id="3.90.226.10">
    <property type="entry name" value="2-enoyl-CoA Hydratase, Chain A, domain 1"/>
    <property type="match status" value="1"/>
</dbReference>
<sequence length="256" mass="27467">MDSIICSQNGALITITLNKPPANSYELNFLTALGNTIENTNQDPTTKVVLINSASEKFFCAGADIKVFGSNTVEQNKEMVVAARRVCHLISTSTKIFIAAFRGHILGGGLELAMACDIRLASQGNYLIGLPEIKLGLIPGNGGTVRLITLIGASRAMELLVTGNTINAVTAHQFGLINHLYPADTFGKDVLDYCKNLASGAGEAMASIKKFTLESQGMNLQQALQLETALVNPLYETPDGIEGFKAFIEKRTPNFK</sequence>
<dbReference type="Pfam" id="PF00378">
    <property type="entry name" value="ECH_1"/>
    <property type="match status" value="1"/>
</dbReference>
<dbReference type="Gene3D" id="1.10.12.10">
    <property type="entry name" value="Lyase 2-enoyl-coa Hydratase, Chain A, domain 2"/>
    <property type="match status" value="1"/>
</dbReference>
<organism evidence="3 4">
    <name type="scientific">Flavobacterium faecale</name>
    <dbReference type="NCBI Taxonomy" id="1355330"/>
    <lineage>
        <taxon>Bacteria</taxon>
        <taxon>Pseudomonadati</taxon>
        <taxon>Bacteroidota</taxon>
        <taxon>Flavobacteriia</taxon>
        <taxon>Flavobacteriales</taxon>
        <taxon>Flavobacteriaceae</taxon>
        <taxon>Flavobacterium</taxon>
    </lineage>
</organism>
<dbReference type="SUPFAM" id="SSF52096">
    <property type="entry name" value="ClpP/crotonase"/>
    <property type="match status" value="1"/>
</dbReference>
<evidence type="ECO:0000313" key="3">
    <source>
        <dbReference type="EMBL" id="AWG22630.1"/>
    </source>
</evidence>
<dbReference type="Proteomes" id="UP000244527">
    <property type="component" value="Chromosome"/>
</dbReference>
<gene>
    <name evidence="3" type="ORF">FFWV33_14390</name>
</gene>
<protein>
    <recommendedName>
        <fullName evidence="5">Enoyl-CoA hydratase</fullName>
    </recommendedName>
</protein>
<dbReference type="CDD" id="cd06558">
    <property type="entry name" value="crotonase-like"/>
    <property type="match status" value="1"/>
</dbReference>
<name>A0A2S1LFR5_9FLAO</name>
<accession>A0A2S1LFR5</accession>
<dbReference type="InterPro" id="IPR001753">
    <property type="entry name" value="Enoyl-CoA_hydra/iso"/>
</dbReference>
<proteinExistence type="inferred from homology"/>
<dbReference type="EMBL" id="CP020918">
    <property type="protein sequence ID" value="AWG22630.1"/>
    <property type="molecule type" value="Genomic_DNA"/>
</dbReference>
<dbReference type="InterPro" id="IPR014748">
    <property type="entry name" value="Enoyl-CoA_hydra_C"/>
</dbReference>
<dbReference type="KEGG" id="ffa:FFWV33_14390"/>
<evidence type="ECO:0000256" key="1">
    <source>
        <dbReference type="ARBA" id="ARBA00005254"/>
    </source>
</evidence>
<dbReference type="OrthoDB" id="9775794at2"/>
<evidence type="ECO:0008006" key="5">
    <source>
        <dbReference type="Google" id="ProtNLM"/>
    </source>
</evidence>
<keyword evidence="4" id="KW-1185">Reference proteome</keyword>
<evidence type="ECO:0000256" key="2">
    <source>
        <dbReference type="ARBA" id="ARBA00023239"/>
    </source>
</evidence>
<dbReference type="PANTHER" id="PTHR11941">
    <property type="entry name" value="ENOYL-COA HYDRATASE-RELATED"/>
    <property type="match status" value="1"/>
</dbReference>
<comment type="similarity">
    <text evidence="1">Belongs to the enoyl-CoA hydratase/isomerase family.</text>
</comment>
<dbReference type="InterPro" id="IPR029045">
    <property type="entry name" value="ClpP/crotonase-like_dom_sf"/>
</dbReference>
<reference evidence="3 4" key="1">
    <citation type="submission" date="2017-04" db="EMBL/GenBank/DDBJ databases">
        <title>Compelte genome sequence of WV33.</title>
        <authorList>
            <person name="Lee P.C."/>
        </authorList>
    </citation>
    <scope>NUCLEOTIDE SEQUENCE [LARGE SCALE GENOMIC DNA]</scope>
    <source>
        <strain evidence="3 4">WV33</strain>
    </source>
</reference>
<evidence type="ECO:0000313" key="4">
    <source>
        <dbReference type="Proteomes" id="UP000244527"/>
    </source>
</evidence>
<dbReference type="PANTHER" id="PTHR11941:SF54">
    <property type="entry name" value="ENOYL-COA HYDRATASE, MITOCHONDRIAL"/>
    <property type="match status" value="1"/>
</dbReference>
<dbReference type="AlphaFoldDB" id="A0A2S1LFR5"/>
<keyword evidence="2" id="KW-0456">Lyase</keyword>
<dbReference type="RefSeq" id="WP_108741550.1">
    <property type="nucleotide sequence ID" value="NZ_CP020918.1"/>
</dbReference>
<dbReference type="GO" id="GO:0006635">
    <property type="term" value="P:fatty acid beta-oxidation"/>
    <property type="evidence" value="ECO:0007669"/>
    <property type="project" value="TreeGrafter"/>
</dbReference>